<accession>A0A565B097</accession>
<dbReference type="EMBL" id="CABITT030000002">
    <property type="protein sequence ID" value="VVA95092.1"/>
    <property type="molecule type" value="Genomic_DNA"/>
</dbReference>
<protein>
    <recommendedName>
        <fullName evidence="1">RRM domain-containing protein</fullName>
    </recommendedName>
</protein>
<feature type="domain" description="RRM" evidence="1">
    <location>
        <begin position="83"/>
        <end position="157"/>
    </location>
</feature>
<sequence length="193" mass="21038">MKGLTDRVGRIEATVDLLATKGKNLFDNKNNFKTAFNTADAKNGYEMRPEFTSSFASSDNRREARAAYTPPQSGIFGGRDDQTIIVKGFDFCLPEFHIKSLLTHYFSSCGVVISVVIPTDQETGAAIGCAYIRLMEGVENALKLSGTYLRGWKLVVEKATPLSDVGGRFDPSGRGGGWAYPYRCNGLGHCSTC</sequence>
<name>A0A565B097_9BRAS</name>
<evidence type="ECO:0000313" key="2">
    <source>
        <dbReference type="EMBL" id="VVA95092.1"/>
    </source>
</evidence>
<reference evidence="2" key="1">
    <citation type="submission" date="2019-07" db="EMBL/GenBank/DDBJ databases">
        <authorList>
            <person name="Dittberner H."/>
        </authorList>
    </citation>
    <scope>NUCLEOTIDE SEQUENCE [LARGE SCALE GENOMIC DNA]</scope>
</reference>
<dbReference type="Proteomes" id="UP000489600">
    <property type="component" value="Unassembled WGS sequence"/>
</dbReference>
<keyword evidence="3" id="KW-1185">Reference proteome</keyword>
<dbReference type="SMART" id="SM00360">
    <property type="entry name" value="RRM"/>
    <property type="match status" value="1"/>
</dbReference>
<evidence type="ECO:0000313" key="3">
    <source>
        <dbReference type="Proteomes" id="UP000489600"/>
    </source>
</evidence>
<dbReference type="InterPro" id="IPR000504">
    <property type="entry name" value="RRM_dom"/>
</dbReference>
<dbReference type="Gene3D" id="3.30.70.330">
    <property type="match status" value="1"/>
</dbReference>
<evidence type="ECO:0000259" key="1">
    <source>
        <dbReference type="SMART" id="SM00360"/>
    </source>
</evidence>
<proteinExistence type="predicted"/>
<dbReference type="OrthoDB" id="10259687at2759"/>
<comment type="caution">
    <text evidence="2">The sequence shown here is derived from an EMBL/GenBank/DDBJ whole genome shotgun (WGS) entry which is preliminary data.</text>
</comment>
<dbReference type="InterPro" id="IPR012677">
    <property type="entry name" value="Nucleotide-bd_a/b_plait_sf"/>
</dbReference>
<organism evidence="2 3">
    <name type="scientific">Arabis nemorensis</name>
    <dbReference type="NCBI Taxonomy" id="586526"/>
    <lineage>
        <taxon>Eukaryota</taxon>
        <taxon>Viridiplantae</taxon>
        <taxon>Streptophyta</taxon>
        <taxon>Embryophyta</taxon>
        <taxon>Tracheophyta</taxon>
        <taxon>Spermatophyta</taxon>
        <taxon>Magnoliopsida</taxon>
        <taxon>eudicotyledons</taxon>
        <taxon>Gunneridae</taxon>
        <taxon>Pentapetalae</taxon>
        <taxon>rosids</taxon>
        <taxon>malvids</taxon>
        <taxon>Brassicales</taxon>
        <taxon>Brassicaceae</taxon>
        <taxon>Arabideae</taxon>
        <taxon>Arabis</taxon>
    </lineage>
</organism>
<dbReference type="GO" id="GO:0003723">
    <property type="term" value="F:RNA binding"/>
    <property type="evidence" value="ECO:0007669"/>
    <property type="project" value="InterPro"/>
</dbReference>
<dbReference type="AlphaFoldDB" id="A0A565B097"/>
<dbReference type="InterPro" id="IPR035979">
    <property type="entry name" value="RBD_domain_sf"/>
</dbReference>
<gene>
    <name evidence="2" type="ORF">ANE_LOCUS5537</name>
</gene>
<dbReference type="SUPFAM" id="SSF54928">
    <property type="entry name" value="RNA-binding domain, RBD"/>
    <property type="match status" value="1"/>
</dbReference>